<name>A0A518GY37_9BACT</name>
<evidence type="ECO:0000256" key="1">
    <source>
        <dbReference type="ARBA" id="ARBA00022729"/>
    </source>
</evidence>
<organism evidence="2 3">
    <name type="scientific">Tautonia plasticadhaerens</name>
    <dbReference type="NCBI Taxonomy" id="2527974"/>
    <lineage>
        <taxon>Bacteria</taxon>
        <taxon>Pseudomonadati</taxon>
        <taxon>Planctomycetota</taxon>
        <taxon>Planctomycetia</taxon>
        <taxon>Isosphaerales</taxon>
        <taxon>Isosphaeraceae</taxon>
        <taxon>Tautonia</taxon>
    </lineage>
</organism>
<dbReference type="SUPFAM" id="SSF53474">
    <property type="entry name" value="alpha/beta-Hydrolases"/>
    <property type="match status" value="1"/>
</dbReference>
<dbReference type="PANTHER" id="PTHR43037:SF1">
    <property type="entry name" value="BLL1128 PROTEIN"/>
    <property type="match status" value="1"/>
</dbReference>
<proteinExistence type="predicted"/>
<sequence>MIIPPRRRSPFISTPGPATALLLVLVATGPRVRADQVVLKNGGLISGVVERDNALVTVFDGLKRTVIRQTKIERVSPEPASDRQRMERFSLVQPLEVHGGEMPSHALRVRSTEWDDFGQRMFEFSEYNGRSLRPERMKQAINEIGPDVVKFRGIDGFWVGQVATGQVPRPVILGLLDRVDPTNQNERLRVGRFLIQAKWYDEALAELDRLAEAFPDLAATVANVRGSVRDLQARQAVDDADRLVAVGQPRAAEERLTTFGLDGVSPAQREAVDRRLRDLRSGLAAHRQFASELRSALDLAPDDFRRDHRSAVTEILQALENAPDAVAPRLEPARPALDGEGKPVPPEVRLCRALSAWVVGPEHAVDEPAAVRALWDARDRIVGYLISRDGEERARLKSELEGLSIPAADGTSQPFDLGLASRIIRQLPPPLASLEPPPSATPLIRRVIDEVNSTPTEYSVLLPPEYHPQRRYPTVVALHDGRGPKSALEFWGPEASRNGFIVIAPQYLDEGSGEGESAIDYRYSSDEHAAVLLSLRDARKRFSIDPDRIHVGGSMLGGNAAWDVGLAHPDVFAGAVTLSGLPAKHVSRTRAHGEYLPLYVVIGELTTASTEALVFDMVKDMIGKAWDVTYVEYIRRGLEPLPEELPAAFDWMSRRIRTPRLKDFEVVSSRPAADRFFGVVIREFAPGRTPAPETVDALGTKLDPATLSCKTNSTLNLLSLTVGGINALDLWIDPEFLDLDERIQIRINGKRYFNDLVKPDLGALLEDVRIRGDRTQLYWAKISLGGKRAG</sequence>
<keyword evidence="3" id="KW-1185">Reference proteome</keyword>
<protein>
    <submittedName>
        <fullName evidence="2">Alpha/beta hydrolase family protein</fullName>
    </submittedName>
</protein>
<accession>A0A518GY37</accession>
<dbReference type="KEGG" id="tpla:ElP_13800"/>
<evidence type="ECO:0000313" key="3">
    <source>
        <dbReference type="Proteomes" id="UP000317835"/>
    </source>
</evidence>
<dbReference type="EMBL" id="CP036426">
    <property type="protein sequence ID" value="QDV33507.1"/>
    <property type="molecule type" value="Genomic_DNA"/>
</dbReference>
<evidence type="ECO:0000313" key="2">
    <source>
        <dbReference type="EMBL" id="QDV33507.1"/>
    </source>
</evidence>
<dbReference type="RefSeq" id="WP_197446770.1">
    <property type="nucleotide sequence ID" value="NZ_CP036426.1"/>
</dbReference>
<dbReference type="InterPro" id="IPR050955">
    <property type="entry name" value="Plant_Biomass_Hydrol_Est"/>
</dbReference>
<keyword evidence="1" id="KW-0732">Signal</keyword>
<dbReference type="GO" id="GO:0016787">
    <property type="term" value="F:hydrolase activity"/>
    <property type="evidence" value="ECO:0007669"/>
    <property type="project" value="UniProtKB-KW"/>
</dbReference>
<dbReference type="Gene3D" id="3.40.50.1820">
    <property type="entry name" value="alpha/beta hydrolase"/>
    <property type="match status" value="1"/>
</dbReference>
<dbReference type="PANTHER" id="PTHR43037">
    <property type="entry name" value="UNNAMED PRODUCT-RELATED"/>
    <property type="match status" value="1"/>
</dbReference>
<keyword evidence="2" id="KW-0378">Hydrolase</keyword>
<dbReference type="InterPro" id="IPR029058">
    <property type="entry name" value="AB_hydrolase_fold"/>
</dbReference>
<gene>
    <name evidence="2" type="ORF">ElP_13800</name>
</gene>
<reference evidence="2 3" key="1">
    <citation type="submission" date="2019-02" db="EMBL/GenBank/DDBJ databases">
        <title>Deep-cultivation of Planctomycetes and their phenomic and genomic characterization uncovers novel biology.</title>
        <authorList>
            <person name="Wiegand S."/>
            <person name="Jogler M."/>
            <person name="Boedeker C."/>
            <person name="Pinto D."/>
            <person name="Vollmers J."/>
            <person name="Rivas-Marin E."/>
            <person name="Kohn T."/>
            <person name="Peeters S.H."/>
            <person name="Heuer A."/>
            <person name="Rast P."/>
            <person name="Oberbeckmann S."/>
            <person name="Bunk B."/>
            <person name="Jeske O."/>
            <person name="Meyerdierks A."/>
            <person name="Storesund J.E."/>
            <person name="Kallscheuer N."/>
            <person name="Luecker S."/>
            <person name="Lage O.M."/>
            <person name="Pohl T."/>
            <person name="Merkel B.J."/>
            <person name="Hornburger P."/>
            <person name="Mueller R.-W."/>
            <person name="Bruemmer F."/>
            <person name="Labrenz M."/>
            <person name="Spormann A.M."/>
            <person name="Op den Camp H."/>
            <person name="Overmann J."/>
            <person name="Amann R."/>
            <person name="Jetten M.S.M."/>
            <person name="Mascher T."/>
            <person name="Medema M.H."/>
            <person name="Devos D.P."/>
            <person name="Kaster A.-K."/>
            <person name="Ovreas L."/>
            <person name="Rohde M."/>
            <person name="Galperin M.Y."/>
            <person name="Jogler C."/>
        </authorList>
    </citation>
    <scope>NUCLEOTIDE SEQUENCE [LARGE SCALE GENOMIC DNA]</scope>
    <source>
        <strain evidence="2 3">ElP</strain>
    </source>
</reference>
<dbReference type="Proteomes" id="UP000317835">
    <property type="component" value="Chromosome"/>
</dbReference>
<dbReference type="AlphaFoldDB" id="A0A518GY37"/>